<dbReference type="InterPro" id="IPR011006">
    <property type="entry name" value="CheY-like_superfamily"/>
</dbReference>
<dbReference type="Proteomes" id="UP000201838">
    <property type="component" value="Unassembled WGS sequence"/>
</dbReference>
<dbReference type="Gene3D" id="3.40.50.2300">
    <property type="match status" value="1"/>
</dbReference>
<dbReference type="InterPro" id="IPR001789">
    <property type="entry name" value="Sig_transdc_resp-reg_receiver"/>
</dbReference>
<dbReference type="InterPro" id="IPR051271">
    <property type="entry name" value="2C-system_Tx_regulators"/>
</dbReference>
<dbReference type="SUPFAM" id="SSF52172">
    <property type="entry name" value="CheY-like"/>
    <property type="match status" value="1"/>
</dbReference>
<dbReference type="Pfam" id="PF00072">
    <property type="entry name" value="Response_reg"/>
    <property type="match status" value="1"/>
</dbReference>
<dbReference type="SMART" id="SM00448">
    <property type="entry name" value="REC"/>
    <property type="match status" value="1"/>
</dbReference>
<keyword evidence="1" id="KW-0597">Phosphoprotein</keyword>
<protein>
    <submittedName>
        <fullName evidence="3">Alginate biosynthesis transcriptional regulatory protein AlgB</fullName>
    </submittedName>
</protein>
<dbReference type="OrthoDB" id="7857827at2"/>
<keyword evidence="4" id="KW-1185">Reference proteome</keyword>
<evidence type="ECO:0000313" key="3">
    <source>
        <dbReference type="EMBL" id="SMX22860.1"/>
    </source>
</evidence>
<organism evidence="3 4">
    <name type="scientific">Boseongicola aestuarii</name>
    <dbReference type="NCBI Taxonomy" id="1470561"/>
    <lineage>
        <taxon>Bacteria</taxon>
        <taxon>Pseudomonadati</taxon>
        <taxon>Pseudomonadota</taxon>
        <taxon>Alphaproteobacteria</taxon>
        <taxon>Rhodobacterales</taxon>
        <taxon>Paracoccaceae</taxon>
        <taxon>Boseongicola</taxon>
    </lineage>
</organism>
<evidence type="ECO:0000256" key="1">
    <source>
        <dbReference type="PROSITE-ProRule" id="PRU00169"/>
    </source>
</evidence>
<dbReference type="PROSITE" id="PS50110">
    <property type="entry name" value="RESPONSE_REGULATORY"/>
    <property type="match status" value="1"/>
</dbReference>
<dbReference type="PANTHER" id="PTHR45526:SF1">
    <property type="entry name" value="TRANSCRIPTIONAL REGULATORY PROTEIN DCUR-RELATED"/>
    <property type="match status" value="1"/>
</dbReference>
<dbReference type="GO" id="GO:0000156">
    <property type="term" value="F:phosphorelay response regulator activity"/>
    <property type="evidence" value="ECO:0007669"/>
    <property type="project" value="TreeGrafter"/>
</dbReference>
<dbReference type="CDD" id="cd00156">
    <property type="entry name" value="REC"/>
    <property type="match status" value="1"/>
</dbReference>
<sequence length="251" mass="27996">MLSNTIQNPLEVAHSQNKSVLDVLILDDLEADRMRVRRFCRKAGLDFELHEAHDVASFRQCIDSQKMDLVFLDYHLAMENGLDALQLLQAQEDQIDAIPIMITSFDRYDIAVEAMRAGCADYLTKEELSVDSIRKAIISAFERRILISALNESHSSKHALRVSISRIAKTCGPEIREVLAATLRHVRTLRSADMLSTNVKSSLGGLEKPCGQLYAFLDEISGLLEVEKATAFRSTPPQSLRSPRAAVSAKL</sequence>
<dbReference type="PANTHER" id="PTHR45526">
    <property type="entry name" value="TRANSCRIPTIONAL REGULATORY PROTEIN DPIA"/>
    <property type="match status" value="1"/>
</dbReference>
<dbReference type="RefSeq" id="WP_093972824.1">
    <property type="nucleotide sequence ID" value="NZ_FXXQ01000002.1"/>
</dbReference>
<dbReference type="AlphaFoldDB" id="A0A238IYM7"/>
<reference evidence="3 4" key="1">
    <citation type="submission" date="2017-05" db="EMBL/GenBank/DDBJ databases">
        <authorList>
            <person name="Song R."/>
            <person name="Chenine A.L."/>
            <person name="Ruprecht R.M."/>
        </authorList>
    </citation>
    <scope>NUCLEOTIDE SEQUENCE [LARGE SCALE GENOMIC DNA]</scope>
    <source>
        <strain evidence="3 4">CECT 8489</strain>
    </source>
</reference>
<feature type="domain" description="Response regulatory" evidence="2">
    <location>
        <begin position="22"/>
        <end position="140"/>
    </location>
</feature>
<evidence type="ECO:0000259" key="2">
    <source>
        <dbReference type="PROSITE" id="PS50110"/>
    </source>
</evidence>
<accession>A0A238IYM7</accession>
<dbReference type="EMBL" id="FXXQ01000002">
    <property type="protein sequence ID" value="SMX22860.1"/>
    <property type="molecule type" value="Genomic_DNA"/>
</dbReference>
<proteinExistence type="predicted"/>
<gene>
    <name evidence="3" type="primary">algB</name>
    <name evidence="3" type="ORF">BOA8489_00958</name>
</gene>
<feature type="modified residue" description="4-aspartylphosphate" evidence="1">
    <location>
        <position position="73"/>
    </location>
</feature>
<evidence type="ECO:0000313" key="4">
    <source>
        <dbReference type="Proteomes" id="UP000201838"/>
    </source>
</evidence>
<name>A0A238IYM7_9RHOB</name>